<accession>A0A285D3G4</accession>
<sequence length="45" mass="5053">RAESYEILQAMATKTSGLSPWINHFTVVQAGPFNAQQVQVIHFVH</sequence>
<reference evidence="2" key="1">
    <citation type="submission" date="2017-08" db="EMBL/GenBank/DDBJ databases">
        <authorList>
            <person name="Varghese N."/>
            <person name="Submissions S."/>
        </authorList>
    </citation>
    <scope>NUCLEOTIDE SEQUENCE [LARGE SCALE GENOMIC DNA]</scope>
    <source>
        <strain evidence="2">JA234</strain>
    </source>
</reference>
<name>A0A285D3G4_9RHOB</name>
<protein>
    <submittedName>
        <fullName evidence="1">Uncharacterized protein</fullName>
    </submittedName>
</protein>
<dbReference type="Proteomes" id="UP000219467">
    <property type="component" value="Unassembled WGS sequence"/>
</dbReference>
<feature type="non-terminal residue" evidence="1">
    <location>
        <position position="1"/>
    </location>
</feature>
<evidence type="ECO:0000313" key="2">
    <source>
        <dbReference type="Proteomes" id="UP000219467"/>
    </source>
</evidence>
<evidence type="ECO:0000313" key="1">
    <source>
        <dbReference type="EMBL" id="SNX74357.1"/>
    </source>
</evidence>
<organism evidence="1 2">
    <name type="scientific">Cereibacter ovatus</name>
    <dbReference type="NCBI Taxonomy" id="439529"/>
    <lineage>
        <taxon>Bacteria</taxon>
        <taxon>Pseudomonadati</taxon>
        <taxon>Pseudomonadota</taxon>
        <taxon>Alphaproteobacteria</taxon>
        <taxon>Rhodobacterales</taxon>
        <taxon>Paracoccaceae</taxon>
        <taxon>Cereibacter</taxon>
    </lineage>
</organism>
<gene>
    <name evidence="1" type="ORF">SAMN05878503_1221</name>
</gene>
<dbReference type="EMBL" id="OAOQ01000022">
    <property type="protein sequence ID" value="SNX74357.1"/>
    <property type="molecule type" value="Genomic_DNA"/>
</dbReference>
<dbReference type="AlphaFoldDB" id="A0A285D3G4"/>
<proteinExistence type="predicted"/>
<keyword evidence="2" id="KW-1185">Reference proteome</keyword>